<comment type="caution">
    <text evidence="3">The sequence shown here is derived from an EMBL/GenBank/DDBJ whole genome shotgun (WGS) entry which is preliminary data.</text>
</comment>
<name>A0A9J5WPX1_SOLCO</name>
<dbReference type="PANTHER" id="PTHR48044">
    <property type="entry name" value="GLYCOSYLTRANSFERASE"/>
    <property type="match status" value="1"/>
</dbReference>
<dbReference type="Gene3D" id="3.40.50.2000">
    <property type="entry name" value="Glycogen Phosphorylase B"/>
    <property type="match status" value="1"/>
</dbReference>
<feature type="domain" description="Glycosyltransferase N-terminal" evidence="2">
    <location>
        <begin position="14"/>
        <end position="104"/>
    </location>
</feature>
<dbReference type="EMBL" id="JACXVP010000011">
    <property type="protein sequence ID" value="KAG5577913.1"/>
    <property type="molecule type" value="Genomic_DNA"/>
</dbReference>
<dbReference type="Pfam" id="PF26168">
    <property type="entry name" value="Glyco_transf_N"/>
    <property type="match status" value="1"/>
</dbReference>
<dbReference type="Proteomes" id="UP000824120">
    <property type="component" value="Chromosome 11"/>
</dbReference>
<evidence type="ECO:0000256" key="1">
    <source>
        <dbReference type="ARBA" id="ARBA00009995"/>
    </source>
</evidence>
<evidence type="ECO:0000313" key="3">
    <source>
        <dbReference type="EMBL" id="KAG5577913.1"/>
    </source>
</evidence>
<dbReference type="AlphaFoldDB" id="A0A9J5WPX1"/>
<comment type="similarity">
    <text evidence="1">Belongs to the UDP-glycosyltransferase family.</text>
</comment>
<evidence type="ECO:0000259" key="2">
    <source>
        <dbReference type="Pfam" id="PF26168"/>
    </source>
</evidence>
<protein>
    <recommendedName>
        <fullName evidence="2">Glycosyltransferase N-terminal domain-containing protein</fullName>
    </recommendedName>
</protein>
<dbReference type="InterPro" id="IPR058980">
    <property type="entry name" value="Glyco_transf_N"/>
</dbReference>
<dbReference type="SUPFAM" id="SSF53756">
    <property type="entry name" value="UDP-Glycosyltransferase/glycogen phosphorylase"/>
    <property type="match status" value="1"/>
</dbReference>
<keyword evidence="4" id="KW-1185">Reference proteome</keyword>
<dbReference type="GO" id="GO:0008194">
    <property type="term" value="F:UDP-glycosyltransferase activity"/>
    <property type="evidence" value="ECO:0007669"/>
    <property type="project" value="UniProtKB-ARBA"/>
</dbReference>
<proteinExistence type="inferred from homology"/>
<reference evidence="3 4" key="1">
    <citation type="submission" date="2020-09" db="EMBL/GenBank/DDBJ databases">
        <title>De no assembly of potato wild relative species, Solanum commersonii.</title>
        <authorList>
            <person name="Cho K."/>
        </authorList>
    </citation>
    <scope>NUCLEOTIDE SEQUENCE [LARGE SCALE GENOMIC DNA]</scope>
    <source>
        <strain evidence="3">LZ3.2</strain>
        <tissue evidence="3">Leaf</tissue>
    </source>
</reference>
<dbReference type="PANTHER" id="PTHR48044:SF8">
    <property type="entry name" value="ZEATIN O-GLUCOSYLTRANSFERASE-LIKE"/>
    <property type="match status" value="1"/>
</dbReference>
<dbReference type="OrthoDB" id="1700074at2759"/>
<dbReference type="GO" id="GO:1901135">
    <property type="term" value="P:carbohydrate derivative metabolic process"/>
    <property type="evidence" value="ECO:0007669"/>
    <property type="project" value="UniProtKB-ARBA"/>
</dbReference>
<accession>A0A9J5WPX1</accession>
<organism evidence="3 4">
    <name type="scientific">Solanum commersonii</name>
    <name type="common">Commerson's wild potato</name>
    <name type="synonym">Commerson's nightshade</name>
    <dbReference type="NCBI Taxonomy" id="4109"/>
    <lineage>
        <taxon>Eukaryota</taxon>
        <taxon>Viridiplantae</taxon>
        <taxon>Streptophyta</taxon>
        <taxon>Embryophyta</taxon>
        <taxon>Tracheophyta</taxon>
        <taxon>Spermatophyta</taxon>
        <taxon>Magnoliopsida</taxon>
        <taxon>eudicotyledons</taxon>
        <taxon>Gunneridae</taxon>
        <taxon>Pentapetalae</taxon>
        <taxon>asterids</taxon>
        <taxon>lamiids</taxon>
        <taxon>Solanales</taxon>
        <taxon>Solanaceae</taxon>
        <taxon>Solanoideae</taxon>
        <taxon>Solaneae</taxon>
        <taxon>Solanum</taxon>
    </lineage>
</organism>
<sequence>MAATTTNHVEQQHDVVVVVAPLPAQGHLHAAIELSHRISSANIPVYYVSTATHVRQAQSRVVGWDPLKTTNLNFIDFPVSFEVPHPNPDASIKFPSQLVPAFNSSL</sequence>
<gene>
    <name evidence="3" type="ORF">H5410_058047</name>
</gene>
<evidence type="ECO:0000313" key="4">
    <source>
        <dbReference type="Proteomes" id="UP000824120"/>
    </source>
</evidence>